<dbReference type="EMBL" id="JAAGNX010000002">
    <property type="protein sequence ID" value="NDV62176.1"/>
    <property type="molecule type" value="Genomic_DNA"/>
</dbReference>
<protein>
    <recommendedName>
        <fullName evidence="11">ATP synthase gamma chain</fullName>
    </recommendedName>
    <alternativeName>
        <fullName evidence="11">ATP synthase F1 sector gamma subunit</fullName>
    </alternativeName>
    <alternativeName>
        <fullName evidence="11">F-ATPase gamma subunit</fullName>
    </alternativeName>
</protein>
<dbReference type="GO" id="GO:0005886">
    <property type="term" value="C:plasma membrane"/>
    <property type="evidence" value="ECO:0007669"/>
    <property type="project" value="UniProtKB-SubCell"/>
</dbReference>
<name>A0A6B2M1C5_9BACT</name>
<evidence type="ECO:0000256" key="8">
    <source>
        <dbReference type="ARBA" id="ARBA00023196"/>
    </source>
</evidence>
<evidence type="ECO:0000256" key="3">
    <source>
        <dbReference type="ARBA" id="ARBA00007681"/>
    </source>
</evidence>
<comment type="subunit">
    <text evidence="11">F-type ATPases have 2 components, CF(1) - the catalytic core - and CF(0) - the membrane proton channel. CF(1) has five subunits: alpha(3), beta(3), gamma(1), delta(1), epsilon(1). CF(0) has three main subunits: a, b and c.</text>
</comment>
<keyword evidence="13" id="KW-1185">Reference proteome</keyword>
<dbReference type="RefSeq" id="WP_163963851.1">
    <property type="nucleotide sequence ID" value="NZ_JAAGNX010000002.1"/>
</dbReference>
<evidence type="ECO:0000256" key="2">
    <source>
        <dbReference type="ARBA" id="ARBA00004170"/>
    </source>
</evidence>
<evidence type="ECO:0000256" key="5">
    <source>
        <dbReference type="ARBA" id="ARBA00022781"/>
    </source>
</evidence>
<dbReference type="GO" id="GO:0046933">
    <property type="term" value="F:proton-transporting ATP synthase activity, rotational mechanism"/>
    <property type="evidence" value="ECO:0007669"/>
    <property type="project" value="UniProtKB-UniRule"/>
</dbReference>
<keyword evidence="5 11" id="KW-0375">Hydrogen ion transport</keyword>
<evidence type="ECO:0000256" key="11">
    <source>
        <dbReference type="HAMAP-Rule" id="MF_00815"/>
    </source>
</evidence>
<evidence type="ECO:0000313" key="12">
    <source>
        <dbReference type="EMBL" id="NDV62176.1"/>
    </source>
</evidence>
<comment type="caution">
    <text evidence="12">The sequence shown here is derived from an EMBL/GenBank/DDBJ whole genome shotgun (WGS) entry which is preliminary data.</text>
</comment>
<comment type="subcellular location">
    <subcellularLocation>
        <location evidence="11">Cell membrane</location>
        <topology evidence="11">Peripheral membrane protein</topology>
    </subcellularLocation>
    <subcellularLocation>
        <location evidence="2">Membrane</location>
        <topology evidence="2">Peripheral membrane protein</topology>
    </subcellularLocation>
    <subcellularLocation>
        <location evidence="10">Thylakoid</location>
    </subcellularLocation>
</comment>
<keyword evidence="11" id="KW-1003">Cell membrane</keyword>
<evidence type="ECO:0000313" key="13">
    <source>
        <dbReference type="Proteomes" id="UP000478417"/>
    </source>
</evidence>
<comment type="function">
    <text evidence="1 11">Produces ATP from ADP in the presence of a proton gradient across the membrane. The gamma chain is believed to be important in regulating ATPase activity and the flow of protons through the CF(0) complex.</text>
</comment>
<dbReference type="AlphaFoldDB" id="A0A6B2M1C5"/>
<keyword evidence="7 11" id="KW-0472">Membrane</keyword>
<evidence type="ECO:0000256" key="4">
    <source>
        <dbReference type="ARBA" id="ARBA00022448"/>
    </source>
</evidence>
<dbReference type="Gene3D" id="3.40.1380.10">
    <property type="match status" value="1"/>
</dbReference>
<keyword evidence="9 11" id="KW-0066">ATP synthesis</keyword>
<dbReference type="InterPro" id="IPR035968">
    <property type="entry name" value="ATP_synth_F1_ATPase_gsu"/>
</dbReference>
<dbReference type="HAMAP" id="MF_00815">
    <property type="entry name" value="ATP_synth_gamma_bact"/>
    <property type="match status" value="1"/>
</dbReference>
<evidence type="ECO:0000256" key="9">
    <source>
        <dbReference type="ARBA" id="ARBA00023310"/>
    </source>
</evidence>
<dbReference type="NCBIfam" id="TIGR01146">
    <property type="entry name" value="ATPsyn_F1gamma"/>
    <property type="match status" value="1"/>
</dbReference>
<dbReference type="GO" id="GO:0045259">
    <property type="term" value="C:proton-transporting ATP synthase complex"/>
    <property type="evidence" value="ECO:0007669"/>
    <property type="project" value="UniProtKB-KW"/>
</dbReference>
<dbReference type="GO" id="GO:0005524">
    <property type="term" value="F:ATP binding"/>
    <property type="evidence" value="ECO:0007669"/>
    <property type="project" value="UniProtKB-UniRule"/>
</dbReference>
<evidence type="ECO:0000256" key="10">
    <source>
        <dbReference type="ARBA" id="ARBA00060385"/>
    </source>
</evidence>
<dbReference type="Pfam" id="PF00231">
    <property type="entry name" value="ATP-synt"/>
    <property type="match status" value="1"/>
</dbReference>
<dbReference type="SUPFAM" id="SSF52943">
    <property type="entry name" value="ATP synthase (F1-ATPase), gamma subunit"/>
    <property type="match status" value="1"/>
</dbReference>
<evidence type="ECO:0000256" key="7">
    <source>
        <dbReference type="ARBA" id="ARBA00023136"/>
    </source>
</evidence>
<proteinExistence type="inferred from homology"/>
<keyword evidence="4 11" id="KW-0813">Transport</keyword>
<evidence type="ECO:0000256" key="6">
    <source>
        <dbReference type="ARBA" id="ARBA00023065"/>
    </source>
</evidence>
<dbReference type="Gene3D" id="1.10.287.80">
    <property type="entry name" value="ATP synthase, gamma subunit, helix hairpin domain"/>
    <property type="match status" value="1"/>
</dbReference>
<sequence>MPNTRDIRNRIRGVKNTQKITRAMQLVAASKMKKAQDRALQGRPYAKQLSRMLASLNGKIEDFNHPFLEEREIKKRGILVISTDRGLCGSLNANLFREITNIERDSAGFITIGRKARQFISRTGRDLLADFPISEEAHFKELRPVVEFLVEQFKEGAIDTIEVLYPRFKNTLVQEPTRIPFLPLASLDEYVEDQAEANHEKLLEDSRELVFEPNPEIILTELLERFVKREIYQMLVDARASEHSARMVAMKAATDNANKLTDSLTLQYNKARQAGITQEILEITAAAQH</sequence>
<organism evidence="12 13">
    <name type="scientific">Oceanipulchritudo coccoides</name>
    <dbReference type="NCBI Taxonomy" id="2706888"/>
    <lineage>
        <taxon>Bacteria</taxon>
        <taxon>Pseudomonadati</taxon>
        <taxon>Verrucomicrobiota</taxon>
        <taxon>Opitutia</taxon>
        <taxon>Puniceicoccales</taxon>
        <taxon>Oceanipulchritudinaceae</taxon>
        <taxon>Oceanipulchritudo</taxon>
    </lineage>
</organism>
<dbReference type="PANTHER" id="PTHR11693:SF22">
    <property type="entry name" value="ATP SYNTHASE SUBUNIT GAMMA, MITOCHONDRIAL"/>
    <property type="match status" value="1"/>
</dbReference>
<dbReference type="GO" id="GO:0042777">
    <property type="term" value="P:proton motive force-driven plasma membrane ATP synthesis"/>
    <property type="evidence" value="ECO:0007669"/>
    <property type="project" value="UniProtKB-UniRule"/>
</dbReference>
<accession>A0A6B2M1C5</accession>
<dbReference type="GO" id="GO:0009579">
    <property type="term" value="C:thylakoid"/>
    <property type="evidence" value="ECO:0007669"/>
    <property type="project" value="UniProtKB-SubCell"/>
</dbReference>
<keyword evidence="8 11" id="KW-0139">CF(1)</keyword>
<dbReference type="PANTHER" id="PTHR11693">
    <property type="entry name" value="ATP SYNTHASE GAMMA CHAIN"/>
    <property type="match status" value="1"/>
</dbReference>
<dbReference type="InterPro" id="IPR000131">
    <property type="entry name" value="ATP_synth_F1_gsu"/>
</dbReference>
<reference evidence="12 13" key="1">
    <citation type="submission" date="2020-02" db="EMBL/GenBank/DDBJ databases">
        <title>Albibacoteraceae fam. nov., the first described family within the subdivision 4 Verrucomicrobia.</title>
        <authorList>
            <person name="Xi F."/>
        </authorList>
    </citation>
    <scope>NUCLEOTIDE SEQUENCE [LARGE SCALE GENOMIC DNA]</scope>
    <source>
        <strain evidence="12 13">CK1056</strain>
    </source>
</reference>
<dbReference type="PRINTS" id="PR00126">
    <property type="entry name" value="ATPASEGAMMA"/>
</dbReference>
<dbReference type="Proteomes" id="UP000478417">
    <property type="component" value="Unassembled WGS sequence"/>
</dbReference>
<comment type="similarity">
    <text evidence="3 11">Belongs to the ATPase gamma chain family.</text>
</comment>
<dbReference type="CDD" id="cd12151">
    <property type="entry name" value="F1-ATPase_gamma"/>
    <property type="match status" value="1"/>
</dbReference>
<keyword evidence="6 11" id="KW-0406">Ion transport</keyword>
<evidence type="ECO:0000256" key="1">
    <source>
        <dbReference type="ARBA" id="ARBA00003456"/>
    </source>
</evidence>
<dbReference type="FunFam" id="1.10.287.80:FF:000003">
    <property type="entry name" value="ATP synthase gamma chain, chloroplastic"/>
    <property type="match status" value="1"/>
</dbReference>
<gene>
    <name evidence="11 12" type="primary">atpG</name>
    <name evidence="12" type="ORF">G0Q06_06930</name>
</gene>